<dbReference type="InterPro" id="IPR029063">
    <property type="entry name" value="SAM-dependent_MTases_sf"/>
</dbReference>
<accession>A0ABQ1WRS8</accession>
<dbReference type="RefSeq" id="WP_011709158.1">
    <property type="nucleotide sequence ID" value="NZ_BMIX01000008.1"/>
</dbReference>
<dbReference type="GO" id="GO:0032259">
    <property type="term" value="P:methylation"/>
    <property type="evidence" value="ECO:0007669"/>
    <property type="project" value="UniProtKB-KW"/>
</dbReference>
<organism evidence="3 4">
    <name type="scientific">Christiangramia forsetii</name>
    <dbReference type="NCBI Taxonomy" id="411153"/>
    <lineage>
        <taxon>Bacteria</taxon>
        <taxon>Pseudomonadati</taxon>
        <taxon>Bacteroidota</taxon>
        <taxon>Flavobacteriia</taxon>
        <taxon>Flavobacteriales</taxon>
        <taxon>Flavobacteriaceae</taxon>
        <taxon>Christiangramia</taxon>
    </lineage>
</organism>
<evidence type="ECO:0000313" key="3">
    <source>
        <dbReference type="EMBL" id="GGG43434.1"/>
    </source>
</evidence>
<protein>
    <submittedName>
        <fullName evidence="3">Methyltransferase</fullName>
    </submittedName>
</protein>
<dbReference type="InterPro" id="IPR041698">
    <property type="entry name" value="Methyltransf_25"/>
</dbReference>
<feature type="domain" description="Methyltransferase" evidence="2">
    <location>
        <begin position="45"/>
        <end position="131"/>
    </location>
</feature>
<sequence>MKDKSKEFWEERYSDEEYIYGKDPNVFFRTELGKLNPNSILLPADGEGRNAVFAAKTGWDVTAFDLSKAGKAKAIELAERNDVEINYEVTSAQEFDSHIKFEVIALIYAHFNAEDRPGIHNHLLQFLKPGGILIFEAFSKKQLDYNSGGPKEQAMLFSKEELRNEFSGLTIKYLEELEIEQNEGKYHKGKSCVLQMIGEKN</sequence>
<evidence type="ECO:0000256" key="1">
    <source>
        <dbReference type="ARBA" id="ARBA00022679"/>
    </source>
</evidence>
<evidence type="ECO:0000313" key="4">
    <source>
        <dbReference type="Proteomes" id="UP000605733"/>
    </source>
</evidence>
<dbReference type="GO" id="GO:0008168">
    <property type="term" value="F:methyltransferase activity"/>
    <property type="evidence" value="ECO:0007669"/>
    <property type="project" value="UniProtKB-KW"/>
</dbReference>
<name>A0ABQ1WRS8_9FLAO</name>
<dbReference type="Pfam" id="PF13649">
    <property type="entry name" value="Methyltransf_25"/>
    <property type="match status" value="1"/>
</dbReference>
<dbReference type="EMBL" id="BMIX01000008">
    <property type="protein sequence ID" value="GGG43434.1"/>
    <property type="molecule type" value="Genomic_DNA"/>
</dbReference>
<dbReference type="PANTHER" id="PTHR43861">
    <property type="entry name" value="TRANS-ACONITATE 2-METHYLTRANSFERASE-RELATED"/>
    <property type="match status" value="1"/>
</dbReference>
<evidence type="ECO:0000259" key="2">
    <source>
        <dbReference type="Pfam" id="PF13649"/>
    </source>
</evidence>
<dbReference type="CDD" id="cd02440">
    <property type="entry name" value="AdoMet_MTases"/>
    <property type="match status" value="1"/>
</dbReference>
<gene>
    <name evidence="3" type="ORF">GCM10011532_29310</name>
</gene>
<dbReference type="Gene3D" id="3.40.50.150">
    <property type="entry name" value="Vaccinia Virus protein VP39"/>
    <property type="match status" value="1"/>
</dbReference>
<keyword evidence="4" id="KW-1185">Reference proteome</keyword>
<reference evidence="4" key="1">
    <citation type="journal article" date="2019" name="Int. J. Syst. Evol. Microbiol.">
        <title>The Global Catalogue of Microorganisms (GCM) 10K type strain sequencing project: providing services to taxonomists for standard genome sequencing and annotation.</title>
        <authorList>
            <consortium name="The Broad Institute Genomics Platform"/>
            <consortium name="The Broad Institute Genome Sequencing Center for Infectious Disease"/>
            <person name="Wu L."/>
            <person name="Ma J."/>
        </authorList>
    </citation>
    <scope>NUCLEOTIDE SEQUENCE [LARGE SCALE GENOMIC DNA]</scope>
    <source>
        <strain evidence="4">CGMCC 1.15422</strain>
    </source>
</reference>
<proteinExistence type="predicted"/>
<comment type="caution">
    <text evidence="3">The sequence shown here is derived from an EMBL/GenBank/DDBJ whole genome shotgun (WGS) entry which is preliminary data.</text>
</comment>
<keyword evidence="1" id="KW-0808">Transferase</keyword>
<dbReference type="SUPFAM" id="SSF53335">
    <property type="entry name" value="S-adenosyl-L-methionine-dependent methyltransferases"/>
    <property type="match status" value="1"/>
</dbReference>
<keyword evidence="3" id="KW-0489">Methyltransferase</keyword>
<dbReference type="PANTHER" id="PTHR43861:SF3">
    <property type="entry name" value="PUTATIVE (AFU_ORTHOLOGUE AFUA_2G14390)-RELATED"/>
    <property type="match status" value="1"/>
</dbReference>
<dbReference type="Proteomes" id="UP000605733">
    <property type="component" value="Unassembled WGS sequence"/>
</dbReference>